<evidence type="ECO:0000313" key="2">
    <source>
        <dbReference type="Proteomes" id="UP000012999"/>
    </source>
</evidence>
<sequence>MKFRKYDSRNHNRYDESCFIPMSAKTFKERYGYSFTEWKSELDKDDYRRNFKFSECYCDDDPYDQDIYGTTTPIIERTIDELYDSVCLSADEI</sequence>
<name>M9V2G1_9CAUD</name>
<organism evidence="1 2">
    <name type="scientific">Escherichia phage Lw1</name>
    <dbReference type="NCBI Taxonomy" id="1307804"/>
    <lineage>
        <taxon>Viruses</taxon>
        <taxon>Duplodnaviria</taxon>
        <taxon>Heunggongvirae</taxon>
        <taxon>Uroviricota</taxon>
        <taxon>Caudoviricetes</taxon>
        <taxon>Pantevenvirales</taxon>
        <taxon>Straboviridae</taxon>
        <taxon>Pseudotevenvirus</taxon>
        <taxon>Pseudotevenvirus lw1</taxon>
    </lineage>
</organism>
<evidence type="ECO:0000313" key="1">
    <source>
        <dbReference type="EMBL" id="AGJ71488.1"/>
    </source>
</evidence>
<dbReference type="RefSeq" id="YP_008060603.1">
    <property type="nucleotide sequence ID" value="NC_021344.2"/>
</dbReference>
<accession>M9V2G1</accession>
<proteinExistence type="predicted"/>
<reference evidence="1" key="1">
    <citation type="submission" date="2013-03" db="EMBL/GenBank/DDBJ databases">
        <authorList>
            <person name="Kushkina A.I."/>
            <person name="Tovkach F.I."/>
            <person name="Comeau A.M."/>
            <person name="Kostetskii I.E."/>
            <person name="Lisovskiy I."/>
            <person name="Ostapchuk A.M."/>
            <person name="Voychuk S.I."/>
            <person name="Gorb T.Y."/>
            <person name="Romanyuk L.V."/>
        </authorList>
    </citation>
    <scope>NUCLEOTIDE SEQUENCE [LARGE SCALE GENOMIC DNA]</scope>
</reference>
<dbReference type="Proteomes" id="UP000012999">
    <property type="component" value="Segment"/>
</dbReference>
<dbReference type="GeneID" id="16205089"/>
<dbReference type="EMBL" id="KC801932">
    <property type="protein sequence ID" value="AGJ71488.1"/>
    <property type="molecule type" value="Genomic_DNA"/>
</dbReference>
<gene>
    <name evidence="1" type="ORF">Lw1_gp080</name>
</gene>
<keyword evidence="2" id="KW-1185">Reference proteome</keyword>
<dbReference type="KEGG" id="vg:16205089"/>
<protein>
    <submittedName>
        <fullName evidence="1">Uncharacterized protein</fullName>
    </submittedName>
</protein>